<keyword evidence="2 4" id="KW-0689">Ribosomal protein</keyword>
<dbReference type="OMA" id="RDPCMVM"/>
<dbReference type="InterPro" id="IPR005822">
    <property type="entry name" value="Ribosomal_uL13"/>
</dbReference>
<dbReference type="EMBL" id="LFYR01001978">
    <property type="protein sequence ID" value="KMZ57981.1"/>
    <property type="molecule type" value="Genomic_DNA"/>
</dbReference>
<dbReference type="Proteomes" id="UP000036987">
    <property type="component" value="Unassembled WGS sequence"/>
</dbReference>
<dbReference type="GO" id="GO:0006412">
    <property type="term" value="P:translation"/>
    <property type="evidence" value="ECO:0007669"/>
    <property type="project" value="InterPro"/>
</dbReference>
<dbReference type="AlphaFoldDB" id="A0A0K9NMJ8"/>
<dbReference type="CDD" id="cd00392">
    <property type="entry name" value="Ribosomal_L13"/>
    <property type="match status" value="1"/>
</dbReference>
<proteinExistence type="inferred from homology"/>
<evidence type="ECO:0000313" key="4">
    <source>
        <dbReference type="EMBL" id="KMZ57981.1"/>
    </source>
</evidence>
<dbReference type="PANTHER" id="PTHR11545:SF2">
    <property type="entry name" value="LARGE RIBOSOMAL SUBUNIT PROTEIN UL13M"/>
    <property type="match status" value="1"/>
</dbReference>
<dbReference type="InterPro" id="IPR005823">
    <property type="entry name" value="Ribosomal_uL13_bac-type"/>
</dbReference>
<dbReference type="Pfam" id="PF00572">
    <property type="entry name" value="Ribosomal_L13"/>
    <property type="match status" value="1"/>
</dbReference>
<dbReference type="GO" id="GO:0003729">
    <property type="term" value="F:mRNA binding"/>
    <property type="evidence" value="ECO:0000318"/>
    <property type="project" value="GO_Central"/>
</dbReference>
<dbReference type="SUPFAM" id="SSF52161">
    <property type="entry name" value="Ribosomal protein L13"/>
    <property type="match status" value="1"/>
</dbReference>
<reference evidence="5" key="1">
    <citation type="journal article" date="2016" name="Nature">
        <title>The genome of the seagrass Zostera marina reveals angiosperm adaptation to the sea.</title>
        <authorList>
            <person name="Olsen J.L."/>
            <person name="Rouze P."/>
            <person name="Verhelst B."/>
            <person name="Lin Y.-C."/>
            <person name="Bayer T."/>
            <person name="Collen J."/>
            <person name="Dattolo E."/>
            <person name="De Paoli E."/>
            <person name="Dittami S."/>
            <person name="Maumus F."/>
            <person name="Michel G."/>
            <person name="Kersting A."/>
            <person name="Lauritano C."/>
            <person name="Lohaus R."/>
            <person name="Toepel M."/>
            <person name="Tonon T."/>
            <person name="Vanneste K."/>
            <person name="Amirebrahimi M."/>
            <person name="Brakel J."/>
            <person name="Bostroem C."/>
            <person name="Chovatia M."/>
            <person name="Grimwood J."/>
            <person name="Jenkins J.W."/>
            <person name="Jueterbock A."/>
            <person name="Mraz A."/>
            <person name="Stam W.T."/>
            <person name="Tice H."/>
            <person name="Bornberg-Bauer E."/>
            <person name="Green P.J."/>
            <person name="Pearson G.A."/>
            <person name="Procaccini G."/>
            <person name="Duarte C.M."/>
            <person name="Schmutz J."/>
            <person name="Reusch T.B.H."/>
            <person name="Van de Peer Y."/>
        </authorList>
    </citation>
    <scope>NUCLEOTIDE SEQUENCE [LARGE SCALE GENOMIC DNA]</scope>
    <source>
        <strain evidence="5">cv. Finnish</strain>
    </source>
</reference>
<accession>A0A0K9NMJ8</accession>
<dbReference type="OrthoDB" id="274622at2759"/>
<sequence>MANAVAAVKPYNLKKAIAGIRRINLDGLRWRVFDCKNQILGRLASQIANVVQGKDKPTYAPNRDDGDMCIVLNANEICVTGRKLTDKKYYWHTGYMGHIKERTLKDQMAKDPTEVIRKAVLRMLPRNKLRDDRDRKLRIFTGSVHPFANRPLEPFEMPHRSVREMRPRIKRAMIRAQIKREQGVPVTNKNTEYKFSPRKRMKMEHAKRFFGITDP</sequence>
<organism evidence="4 5">
    <name type="scientific">Zostera marina</name>
    <name type="common">Eelgrass</name>
    <dbReference type="NCBI Taxonomy" id="29655"/>
    <lineage>
        <taxon>Eukaryota</taxon>
        <taxon>Viridiplantae</taxon>
        <taxon>Streptophyta</taxon>
        <taxon>Embryophyta</taxon>
        <taxon>Tracheophyta</taxon>
        <taxon>Spermatophyta</taxon>
        <taxon>Magnoliopsida</taxon>
        <taxon>Liliopsida</taxon>
        <taxon>Zosteraceae</taxon>
        <taxon>Zostera</taxon>
    </lineage>
</organism>
<dbReference type="GO" id="GO:0003735">
    <property type="term" value="F:structural constituent of ribosome"/>
    <property type="evidence" value="ECO:0000318"/>
    <property type="project" value="GO_Central"/>
</dbReference>
<evidence type="ECO:0000256" key="1">
    <source>
        <dbReference type="ARBA" id="ARBA00006227"/>
    </source>
</evidence>
<gene>
    <name evidence="4" type="ORF">ZOSMA_7G00100</name>
</gene>
<dbReference type="GO" id="GO:0017148">
    <property type="term" value="P:negative regulation of translation"/>
    <property type="evidence" value="ECO:0000318"/>
    <property type="project" value="GO_Central"/>
</dbReference>
<evidence type="ECO:0000313" key="5">
    <source>
        <dbReference type="Proteomes" id="UP000036987"/>
    </source>
</evidence>
<keyword evidence="3" id="KW-0687">Ribonucleoprotein</keyword>
<dbReference type="STRING" id="29655.A0A0K9NMJ8"/>
<dbReference type="GO" id="GO:0005762">
    <property type="term" value="C:mitochondrial large ribosomal subunit"/>
    <property type="evidence" value="ECO:0000318"/>
    <property type="project" value="GO_Central"/>
</dbReference>
<dbReference type="Gene3D" id="3.90.1180.10">
    <property type="entry name" value="Ribosomal protein L13"/>
    <property type="match status" value="1"/>
</dbReference>
<dbReference type="HAMAP" id="MF_01366">
    <property type="entry name" value="Ribosomal_uL13"/>
    <property type="match status" value="1"/>
</dbReference>
<name>A0A0K9NMJ8_ZOSMR</name>
<comment type="caution">
    <text evidence="4">The sequence shown here is derived from an EMBL/GenBank/DDBJ whole genome shotgun (WGS) entry which is preliminary data.</text>
</comment>
<dbReference type="GO" id="GO:0005840">
    <property type="term" value="C:ribosome"/>
    <property type="evidence" value="ECO:0000318"/>
    <property type="project" value="GO_Central"/>
</dbReference>
<dbReference type="NCBIfam" id="TIGR01066">
    <property type="entry name" value="rplM_bact"/>
    <property type="match status" value="1"/>
</dbReference>
<evidence type="ECO:0000256" key="3">
    <source>
        <dbReference type="ARBA" id="ARBA00023274"/>
    </source>
</evidence>
<comment type="similarity">
    <text evidence="1">Belongs to the universal ribosomal protein uL13 family.</text>
</comment>
<evidence type="ECO:0000256" key="2">
    <source>
        <dbReference type="ARBA" id="ARBA00022980"/>
    </source>
</evidence>
<dbReference type="InterPro" id="IPR036899">
    <property type="entry name" value="Ribosomal_uL13_sf"/>
</dbReference>
<protein>
    <submittedName>
        <fullName evidence="4">Putative 50S ribosomal protein L13</fullName>
    </submittedName>
</protein>
<dbReference type="PANTHER" id="PTHR11545">
    <property type="entry name" value="RIBOSOMAL PROTEIN L13"/>
    <property type="match status" value="1"/>
</dbReference>
<keyword evidence="5" id="KW-1185">Reference proteome</keyword>